<feature type="transmembrane region" description="Helical" evidence="5">
    <location>
        <begin position="95"/>
        <end position="112"/>
    </location>
</feature>
<evidence type="ECO:0000256" key="5">
    <source>
        <dbReference type="SAM" id="Phobius"/>
    </source>
</evidence>
<feature type="transmembrane region" description="Helical" evidence="5">
    <location>
        <begin position="119"/>
        <end position="144"/>
    </location>
</feature>
<dbReference type="Pfam" id="PF04932">
    <property type="entry name" value="Wzy_C"/>
    <property type="match status" value="1"/>
</dbReference>
<gene>
    <name evidence="7" type="ORF">AUP42_14920</name>
</gene>
<dbReference type="OrthoDB" id="5801261at2"/>
<feature type="transmembrane region" description="Helical" evidence="5">
    <location>
        <begin position="35"/>
        <end position="53"/>
    </location>
</feature>
<feature type="transmembrane region" description="Helical" evidence="5">
    <location>
        <begin position="215"/>
        <end position="233"/>
    </location>
</feature>
<feature type="transmembrane region" description="Helical" evidence="5">
    <location>
        <begin position="391"/>
        <end position="409"/>
    </location>
</feature>
<evidence type="ECO:0000256" key="4">
    <source>
        <dbReference type="ARBA" id="ARBA00023136"/>
    </source>
</evidence>
<name>A0A154L837_9PROT</name>
<dbReference type="PANTHER" id="PTHR37422">
    <property type="entry name" value="TEICHURONIC ACID BIOSYNTHESIS PROTEIN TUAE"/>
    <property type="match status" value="1"/>
</dbReference>
<dbReference type="Proteomes" id="UP000076335">
    <property type="component" value="Unassembled WGS sequence"/>
</dbReference>
<dbReference type="AlphaFoldDB" id="A0A154L837"/>
<evidence type="ECO:0000256" key="1">
    <source>
        <dbReference type="ARBA" id="ARBA00004141"/>
    </source>
</evidence>
<feature type="transmembrane region" description="Helical" evidence="5">
    <location>
        <begin position="65"/>
        <end position="83"/>
    </location>
</feature>
<evidence type="ECO:0000259" key="6">
    <source>
        <dbReference type="Pfam" id="PF04932"/>
    </source>
</evidence>
<keyword evidence="2 5" id="KW-0812">Transmembrane</keyword>
<dbReference type="PANTHER" id="PTHR37422:SF13">
    <property type="entry name" value="LIPOPOLYSACCHARIDE BIOSYNTHESIS PROTEIN PA4999-RELATED"/>
    <property type="match status" value="1"/>
</dbReference>
<keyword evidence="3 5" id="KW-1133">Transmembrane helix</keyword>
<keyword evidence="4 5" id="KW-0472">Membrane</keyword>
<evidence type="ECO:0000313" key="8">
    <source>
        <dbReference type="Proteomes" id="UP000076335"/>
    </source>
</evidence>
<feature type="transmembrane region" description="Helical" evidence="5">
    <location>
        <begin position="368"/>
        <end position="385"/>
    </location>
</feature>
<feature type="transmembrane region" description="Helical" evidence="5">
    <location>
        <begin position="337"/>
        <end position="356"/>
    </location>
</feature>
<comment type="caution">
    <text evidence="7">The sequence shown here is derived from an EMBL/GenBank/DDBJ whole genome shotgun (WGS) entry which is preliminary data.</text>
</comment>
<feature type="transmembrane region" description="Helical" evidence="5">
    <location>
        <begin position="164"/>
        <end position="184"/>
    </location>
</feature>
<evidence type="ECO:0000256" key="2">
    <source>
        <dbReference type="ARBA" id="ARBA00022692"/>
    </source>
</evidence>
<dbReference type="InterPro" id="IPR051533">
    <property type="entry name" value="WaaL-like"/>
</dbReference>
<dbReference type="EMBL" id="LPVY01000005">
    <property type="protein sequence ID" value="KZB66820.1"/>
    <property type="molecule type" value="Genomic_DNA"/>
</dbReference>
<sequence length="421" mass="45558">MTSAQFSDAFECRMHLAATFFLSTIPAFLLFARGAADGAVVLIALLFLVRSAVHRDWSWVRQSDIAILLVIWLIMNLLVSPFAEFSGKSFGRSASWLRFVVFYAAVTRWILVDQKAVRWVLIAFMITVAVAAADAFYQFLAGYSLLGGQPMTGRLTGPLDRPNIGIYLAKTGFATVTLALALYLSDMMKQNAFRIGLVVFPFALMIVFLSGERTASVLSLLAIGCSLVGLFLVGGKSRLAAAGIAVFVFGGIGALLTISDRILARVMALGDVVSDYSGSIYGELTSLGWRLFTENPIVGTGMGNFGLVCPEYQARGLISECHPHPHNFYVEWLSDTGLLGTLPWLVFVGMIVWAGLRHFRNGHSQSLVAGLYLGTMVLSLFPLAATQSAFSNWPAIMAWNSIAVAVAALRLSQGKIDKSAA</sequence>
<organism evidence="7 8">
    <name type="scientific">Thalassospira lucentensis</name>
    <dbReference type="NCBI Taxonomy" id="168935"/>
    <lineage>
        <taxon>Bacteria</taxon>
        <taxon>Pseudomonadati</taxon>
        <taxon>Pseudomonadota</taxon>
        <taxon>Alphaproteobacteria</taxon>
        <taxon>Rhodospirillales</taxon>
        <taxon>Thalassospiraceae</taxon>
        <taxon>Thalassospira</taxon>
    </lineage>
</organism>
<dbReference type="InterPro" id="IPR007016">
    <property type="entry name" value="O-antigen_ligase-rel_domated"/>
</dbReference>
<dbReference type="GO" id="GO:0016020">
    <property type="term" value="C:membrane"/>
    <property type="evidence" value="ECO:0007669"/>
    <property type="project" value="UniProtKB-SubCell"/>
</dbReference>
<feature type="transmembrane region" description="Helical" evidence="5">
    <location>
        <begin position="191"/>
        <end position="209"/>
    </location>
</feature>
<comment type="subcellular location">
    <subcellularLocation>
        <location evidence="1">Membrane</location>
        <topology evidence="1">Multi-pass membrane protein</topology>
    </subcellularLocation>
</comment>
<feature type="transmembrane region" description="Helical" evidence="5">
    <location>
        <begin position="240"/>
        <end position="259"/>
    </location>
</feature>
<accession>A0A154L837</accession>
<feature type="domain" description="O-antigen ligase-related" evidence="6">
    <location>
        <begin position="202"/>
        <end position="345"/>
    </location>
</feature>
<proteinExistence type="predicted"/>
<dbReference type="RefSeq" id="WP_062950140.1">
    <property type="nucleotide sequence ID" value="NZ_LPVY01000005.1"/>
</dbReference>
<reference evidence="7 8" key="1">
    <citation type="submission" date="2015-12" db="EMBL/GenBank/DDBJ databases">
        <title>Genome sequence of Thalassospira lucentensis MCCC 1A02072.</title>
        <authorList>
            <person name="Lu L."/>
            <person name="Lai Q."/>
            <person name="Shao Z."/>
            <person name="Qian P."/>
        </authorList>
    </citation>
    <scope>NUCLEOTIDE SEQUENCE [LARGE SCALE GENOMIC DNA]</scope>
    <source>
        <strain evidence="7 8">MCCC 1A02072</strain>
    </source>
</reference>
<evidence type="ECO:0000256" key="3">
    <source>
        <dbReference type="ARBA" id="ARBA00022989"/>
    </source>
</evidence>
<evidence type="ECO:0000313" key="7">
    <source>
        <dbReference type="EMBL" id="KZB66820.1"/>
    </source>
</evidence>
<protein>
    <submittedName>
        <fullName evidence="7">Polymerase</fullName>
    </submittedName>
</protein>